<name>A0A9D8PPB5_9DELT</name>
<organism evidence="1 2">
    <name type="scientific">Candidatus Zymogenus saltonus</name>
    <dbReference type="NCBI Taxonomy" id="2844893"/>
    <lineage>
        <taxon>Bacteria</taxon>
        <taxon>Deltaproteobacteria</taxon>
        <taxon>Candidatus Zymogenia</taxon>
        <taxon>Candidatus Zymogeniales</taxon>
        <taxon>Candidatus Zymogenaceae</taxon>
        <taxon>Candidatus Zymogenus</taxon>
    </lineage>
</organism>
<gene>
    <name evidence="1" type="ORF">JW984_08930</name>
</gene>
<reference evidence="1" key="1">
    <citation type="journal article" date="2021" name="Environ. Microbiol.">
        <title>Genomic characterization of three novel Desulfobacterota classes expand the metabolic and phylogenetic diversity of the phylum.</title>
        <authorList>
            <person name="Murphy C.L."/>
            <person name="Biggerstaff J."/>
            <person name="Eichhorn A."/>
            <person name="Ewing E."/>
            <person name="Shahan R."/>
            <person name="Soriano D."/>
            <person name="Stewart S."/>
            <person name="VanMol K."/>
            <person name="Walker R."/>
            <person name="Walters P."/>
            <person name="Elshahed M.S."/>
            <person name="Youssef N.H."/>
        </authorList>
    </citation>
    <scope>NUCLEOTIDE SEQUENCE</scope>
    <source>
        <strain evidence="1">Zod_Metabat.24</strain>
    </source>
</reference>
<protein>
    <submittedName>
        <fullName evidence="1">WG repeat-containing protein</fullName>
    </submittedName>
</protein>
<dbReference type="EMBL" id="JAFGIX010000046">
    <property type="protein sequence ID" value="MBN1573303.1"/>
    <property type="molecule type" value="Genomic_DNA"/>
</dbReference>
<dbReference type="PANTHER" id="PTHR37841:SF1">
    <property type="entry name" value="DUF3298 DOMAIN-CONTAINING PROTEIN"/>
    <property type="match status" value="1"/>
</dbReference>
<dbReference type="Pfam" id="PF14903">
    <property type="entry name" value="WG_beta_rep"/>
    <property type="match status" value="5"/>
</dbReference>
<dbReference type="AlphaFoldDB" id="A0A9D8PPB5"/>
<evidence type="ECO:0000313" key="2">
    <source>
        <dbReference type="Proteomes" id="UP000809273"/>
    </source>
</evidence>
<evidence type="ECO:0000313" key="1">
    <source>
        <dbReference type="EMBL" id="MBN1573303.1"/>
    </source>
</evidence>
<sequence length="329" mass="36487">MIRKITAFFLLILVSTGFGTAVIGQKFPVEPRFAVQPRFTSAMSFSEGLASVKVDGKWGYIDHNGKIVIKPAYDLAWRFSEELAPVNSGGIWGFIDKKGKYRIEPVFGWALSFTEGLAAVNIGGLGIGRWGFIDREGGVVIEPRFDIAWPFSEGAAIVEIDGKTLFIDKAGNVLKEERRFTDGVSPVLSRGKWGYIGRDGKIAIEPRFDTAFPFKDGIAVVVMGGRWGYIERLGERSGDFILKPGFAEIDFALNFSEGLSRVGVDDDGDMKSFTDDMAIDRWGYIDKTGRLIIDIRYEKAYDFSEGVAAVMVDGKWGYIENPLKGNIKR</sequence>
<dbReference type="InterPro" id="IPR032774">
    <property type="entry name" value="WG_beta_rep"/>
</dbReference>
<reference evidence="1" key="2">
    <citation type="submission" date="2021-01" db="EMBL/GenBank/DDBJ databases">
        <authorList>
            <person name="Hahn C.R."/>
            <person name="Youssef N.H."/>
            <person name="Elshahed M."/>
        </authorList>
    </citation>
    <scope>NUCLEOTIDE SEQUENCE</scope>
    <source>
        <strain evidence="1">Zod_Metabat.24</strain>
    </source>
</reference>
<dbReference type="SUPFAM" id="SSF69360">
    <property type="entry name" value="Cell wall binding repeat"/>
    <property type="match status" value="1"/>
</dbReference>
<comment type="caution">
    <text evidence="1">The sequence shown here is derived from an EMBL/GenBank/DDBJ whole genome shotgun (WGS) entry which is preliminary data.</text>
</comment>
<proteinExistence type="predicted"/>
<dbReference type="PANTHER" id="PTHR37841">
    <property type="entry name" value="GLR2918 PROTEIN"/>
    <property type="match status" value="1"/>
</dbReference>
<accession>A0A9D8PPB5</accession>
<dbReference type="Proteomes" id="UP000809273">
    <property type="component" value="Unassembled WGS sequence"/>
</dbReference>